<dbReference type="InterPro" id="IPR012337">
    <property type="entry name" value="RNaseH-like_sf"/>
</dbReference>
<gene>
    <name evidence="2" type="ORF">PACLA_8A057008</name>
</gene>
<dbReference type="EMBL" id="CACRXK020013276">
    <property type="protein sequence ID" value="CAB4024869.1"/>
    <property type="molecule type" value="Genomic_DNA"/>
</dbReference>
<dbReference type="InterPro" id="IPR050951">
    <property type="entry name" value="Retrovirus_Pol_polyprotein"/>
</dbReference>
<dbReference type="Pfam" id="PF00665">
    <property type="entry name" value="rve"/>
    <property type="match status" value="1"/>
</dbReference>
<comment type="caution">
    <text evidence="2">The sequence shown here is derived from an EMBL/GenBank/DDBJ whole genome shotgun (WGS) entry which is preliminary data.</text>
</comment>
<dbReference type="GO" id="GO:0015074">
    <property type="term" value="P:DNA integration"/>
    <property type="evidence" value="ECO:0007669"/>
    <property type="project" value="InterPro"/>
</dbReference>
<keyword evidence="3" id="KW-1185">Reference proteome</keyword>
<protein>
    <submittedName>
        <fullName evidence="2">Uncharacterized protein K02A2.6-like isoform X1</fullName>
    </submittedName>
</protein>
<evidence type="ECO:0000313" key="2">
    <source>
        <dbReference type="EMBL" id="CAB4024869.1"/>
    </source>
</evidence>
<dbReference type="PANTHER" id="PTHR37984:SF11">
    <property type="entry name" value="INTEGRASE CATALYTIC DOMAIN-CONTAINING PROTEIN"/>
    <property type="match status" value="1"/>
</dbReference>
<feature type="region of interest" description="Disordered" evidence="1">
    <location>
        <begin position="78"/>
        <end position="139"/>
    </location>
</feature>
<dbReference type="GO" id="GO:0003676">
    <property type="term" value="F:nucleic acid binding"/>
    <property type="evidence" value="ECO:0007669"/>
    <property type="project" value="InterPro"/>
</dbReference>
<proteinExistence type="predicted"/>
<reference evidence="2" key="1">
    <citation type="submission" date="2020-04" db="EMBL/GenBank/DDBJ databases">
        <authorList>
            <person name="Alioto T."/>
            <person name="Alioto T."/>
            <person name="Gomez Garrido J."/>
        </authorList>
    </citation>
    <scope>NUCLEOTIDE SEQUENCE</scope>
    <source>
        <strain evidence="2">A484AB</strain>
    </source>
</reference>
<evidence type="ECO:0000256" key="1">
    <source>
        <dbReference type="SAM" id="MobiDB-lite"/>
    </source>
</evidence>
<dbReference type="Gene3D" id="3.30.420.10">
    <property type="entry name" value="Ribonuclease H-like superfamily/Ribonuclease H"/>
    <property type="match status" value="1"/>
</dbReference>
<organism evidence="2 3">
    <name type="scientific">Paramuricea clavata</name>
    <name type="common">Red gorgonian</name>
    <name type="synonym">Violescent sea-whip</name>
    <dbReference type="NCBI Taxonomy" id="317549"/>
    <lineage>
        <taxon>Eukaryota</taxon>
        <taxon>Metazoa</taxon>
        <taxon>Cnidaria</taxon>
        <taxon>Anthozoa</taxon>
        <taxon>Octocorallia</taxon>
        <taxon>Malacalcyonacea</taxon>
        <taxon>Plexauridae</taxon>
        <taxon>Paramuricea</taxon>
    </lineage>
</organism>
<evidence type="ECO:0000313" key="3">
    <source>
        <dbReference type="Proteomes" id="UP001152795"/>
    </source>
</evidence>
<dbReference type="Proteomes" id="UP001152795">
    <property type="component" value="Unassembled WGS sequence"/>
</dbReference>
<dbReference type="OrthoDB" id="7697376at2759"/>
<dbReference type="PROSITE" id="PS50994">
    <property type="entry name" value="INTEGRASE"/>
    <property type="match status" value="1"/>
</dbReference>
<feature type="compositionally biased region" description="Basic and acidic residues" evidence="1">
    <location>
        <begin position="98"/>
        <end position="139"/>
    </location>
</feature>
<dbReference type="InterPro" id="IPR001584">
    <property type="entry name" value="Integrase_cat-core"/>
</dbReference>
<dbReference type="AlphaFoldDB" id="A0A7D9L4C9"/>
<sequence>MKKTEAPHLIPCLDEIFATFGLPKKVISDNGPPFKSKEIKKFMDDNGIQHKTITPLWPQANESETFVKPLMKAIRTAHLQKQNWRRTNTRTRLPQTDTKTDKNALDHSVEQRDKEQRQRMKEYACRSTEKKQDDNHEHW</sequence>
<name>A0A7D9L4C9_PARCT</name>
<dbReference type="PANTHER" id="PTHR37984">
    <property type="entry name" value="PROTEIN CBG26694"/>
    <property type="match status" value="1"/>
</dbReference>
<dbReference type="SUPFAM" id="SSF53098">
    <property type="entry name" value="Ribonuclease H-like"/>
    <property type="match status" value="1"/>
</dbReference>
<accession>A0A7D9L4C9</accession>
<dbReference type="InterPro" id="IPR036397">
    <property type="entry name" value="RNaseH_sf"/>
</dbReference>